<name>A0A8C0YUJ1_CYPCA</name>
<keyword evidence="4" id="KW-1185">Reference proteome</keyword>
<dbReference type="OMA" id="CFEERRQ"/>
<feature type="compositionally biased region" description="Basic residues" evidence="1">
    <location>
        <begin position="183"/>
        <end position="193"/>
    </location>
</feature>
<organism evidence="3 4">
    <name type="scientific">Cyprinus carpio carpio</name>
    <dbReference type="NCBI Taxonomy" id="630221"/>
    <lineage>
        <taxon>Eukaryota</taxon>
        <taxon>Metazoa</taxon>
        <taxon>Chordata</taxon>
        <taxon>Craniata</taxon>
        <taxon>Vertebrata</taxon>
        <taxon>Euteleostomi</taxon>
        <taxon>Actinopterygii</taxon>
        <taxon>Neopterygii</taxon>
        <taxon>Teleostei</taxon>
        <taxon>Ostariophysi</taxon>
        <taxon>Cypriniformes</taxon>
        <taxon>Cyprinidae</taxon>
        <taxon>Cyprininae</taxon>
        <taxon>Cyprinus</taxon>
    </lineage>
</organism>
<feature type="region of interest" description="Disordered" evidence="1">
    <location>
        <begin position="343"/>
        <end position="378"/>
    </location>
</feature>
<reference evidence="3" key="1">
    <citation type="submission" date="2025-08" db="UniProtKB">
        <authorList>
            <consortium name="Ensembl"/>
        </authorList>
    </citation>
    <scope>IDENTIFICATION</scope>
</reference>
<feature type="region of interest" description="Disordered" evidence="1">
    <location>
        <begin position="757"/>
        <end position="792"/>
    </location>
</feature>
<dbReference type="GO" id="GO:0005886">
    <property type="term" value="C:plasma membrane"/>
    <property type="evidence" value="ECO:0007669"/>
    <property type="project" value="TreeGrafter"/>
</dbReference>
<dbReference type="GO" id="GO:0043296">
    <property type="term" value="C:apical junction complex"/>
    <property type="evidence" value="ECO:0007669"/>
    <property type="project" value="TreeGrafter"/>
</dbReference>
<dbReference type="PANTHER" id="PTHR21517">
    <property type="entry name" value="APICAL JUNCTION COMPONENT 1 HOMOLOG"/>
    <property type="match status" value="1"/>
</dbReference>
<dbReference type="PANTHER" id="PTHR21517:SF4">
    <property type="entry name" value="UN-NAMED HU7912"/>
    <property type="match status" value="1"/>
</dbReference>
<dbReference type="GeneTree" id="ENSGT00390000016543"/>
<feature type="region of interest" description="Disordered" evidence="1">
    <location>
        <begin position="664"/>
        <end position="684"/>
    </location>
</feature>
<feature type="compositionally biased region" description="Polar residues" evidence="1">
    <location>
        <begin position="773"/>
        <end position="786"/>
    </location>
</feature>
<evidence type="ECO:0000256" key="1">
    <source>
        <dbReference type="SAM" id="MobiDB-lite"/>
    </source>
</evidence>
<accession>A0A8C0YUJ1</accession>
<dbReference type="InterPro" id="IPR038825">
    <property type="entry name" value="Apical_junction"/>
</dbReference>
<sequence>MILSVCQIHLRPYQRSRRMLMIQLHVTHCGDLVNQVAYETPTEGENNGGPFKMTRTDPPDILTSTLYQDIKIGPDCGLSNYSGSSKQCDSQMVGPLDQNFETINKRHCRSFDFIESLDDPKDFSSSMEYPYRSEQQTVSKDAVWNGIGQQGHLRFSSPDLFNSRLSHQQISTDKTNEGARTSVHGKPRSKSAPRVRATLTPVPITVSPSATMRRQSAMDPQKRSECLPNREASHSTRALVNEVHPIKLQPHTPLYVSDCFEESRQEKQTNTPHVRCRVDIKPDASVLQHTARKMPTHRSNVPWQLSSTSGIRNVSFPSQIFTSRTPTPSECYNMDYRQAYQYPNSSDQSGSYIQTGENPFGRTSPRDPREYRTLSNPNIPTKFFYTDDPCRYPVHPPSRTYYQDDQYSINSSNSQNPSISSQHVLDPRTRWVHTLPVRSYYADSHREPLDPFYGRPYSVSEPGPYFISTPQNETYFQEDPRAYAFPSEPTKMFYTRPCHYPADIPMRAYHTEGRRRPRMSQVFSDDWNRSSIATYSSQYTSSQATPQRVPPISPWYPNNFTEPSHLGADVRNYSKSWDNIIIPNMDREHGVLRGRSYENLLHHGRPGVPSDNSQQPIIVNLSSSPRRYAALSLSENCLEKCAGDRQNSARGQWFVTPEITITDNDIRAPNNSKRDGGTSSWNTQNTARCQTANFHNLQRPANPPESTEKKNNNYSLQQSLEQLDELLADLVIDYKPQNSRRASKDLIDQLKQLIQDDETKEGKRDIDQEDSGLLNTQTDSSKTSPDTFKDPDSGCEGFQMSVEDVSLNHIADEDDTMVCSNRKCLHKDTSFNACLYFKSCHSCYTYYCSRNCRREDWDTHKESCLYGRISSVCRHILKHCRENADVHKAFSRIARVGYLSRGRGVLFLGFPNPGCADNFIQIGLDSLTISPTYLSLRELDSFKDNLGQYCKELQNAGKEYDPTECFLLNVSIAVGDLVPKLPSPKLQMPTVRKYAKVSLASSSPDKKIFKKECEMETLILTPPPGTSDIDKEGQEGRKAREICFINIQRELRTRGVFLRHEFPQIYNQLCEFVESNKRFTPTTIYPIDKRTGKQFMCMIMAASEPRMLDWCVAVRI</sequence>
<feature type="region of interest" description="Disordered" evidence="1">
    <location>
        <begin position="210"/>
        <end position="231"/>
    </location>
</feature>
<protein>
    <submittedName>
        <fullName evidence="3">Un-named hu7912</fullName>
    </submittedName>
</protein>
<evidence type="ECO:0000313" key="3">
    <source>
        <dbReference type="Ensembl" id="ENSCCRP00000013088.2"/>
    </source>
</evidence>
<dbReference type="Proteomes" id="UP001108240">
    <property type="component" value="Unplaced"/>
</dbReference>
<dbReference type="GO" id="GO:0045216">
    <property type="term" value="P:cell-cell junction organization"/>
    <property type="evidence" value="ECO:0007669"/>
    <property type="project" value="InterPro"/>
</dbReference>
<dbReference type="Ensembl" id="ENSCCRT00000014335.2">
    <property type="protein sequence ID" value="ENSCCRP00000013088.2"/>
    <property type="gene ID" value="ENSCCRG00000007563.2"/>
</dbReference>
<evidence type="ECO:0000259" key="2">
    <source>
        <dbReference type="Pfam" id="PF26649"/>
    </source>
</evidence>
<feature type="domain" description="Apical junction molecule ajm1 alpha/beta" evidence="2">
    <location>
        <begin position="865"/>
        <end position="979"/>
    </location>
</feature>
<feature type="region of interest" description="Disordered" evidence="1">
    <location>
        <begin position="169"/>
        <end position="194"/>
    </location>
</feature>
<reference evidence="3" key="2">
    <citation type="submission" date="2025-09" db="UniProtKB">
        <authorList>
            <consortium name="Ensembl"/>
        </authorList>
    </citation>
    <scope>IDENTIFICATION</scope>
</reference>
<evidence type="ECO:0000313" key="4">
    <source>
        <dbReference type="Proteomes" id="UP001108240"/>
    </source>
</evidence>
<feature type="compositionally biased region" description="Polar residues" evidence="1">
    <location>
        <begin position="343"/>
        <end position="357"/>
    </location>
</feature>
<dbReference type="Pfam" id="PF26649">
    <property type="entry name" value="Ajm-1"/>
    <property type="match status" value="1"/>
</dbReference>
<proteinExistence type="predicted"/>
<dbReference type="AlphaFoldDB" id="A0A8C0YUJ1"/>
<dbReference type="InterPro" id="IPR058586">
    <property type="entry name" value="Ajm-1"/>
</dbReference>